<name>A0ABN3WI25_9ACTN</name>
<keyword evidence="3" id="KW-1185">Reference proteome</keyword>
<feature type="compositionally biased region" description="Basic residues" evidence="1">
    <location>
        <begin position="183"/>
        <end position="193"/>
    </location>
</feature>
<accession>A0ABN3WI25</accession>
<dbReference type="RefSeq" id="WP_189365526.1">
    <property type="nucleotide sequence ID" value="NZ_BAAAVA010000009.1"/>
</dbReference>
<dbReference type="EMBL" id="BAAAVA010000009">
    <property type="protein sequence ID" value="GAA2915148.1"/>
    <property type="molecule type" value="Genomic_DNA"/>
</dbReference>
<dbReference type="Proteomes" id="UP001501423">
    <property type="component" value="Unassembled WGS sequence"/>
</dbReference>
<reference evidence="2 3" key="1">
    <citation type="journal article" date="2019" name="Int. J. Syst. Evol. Microbiol.">
        <title>The Global Catalogue of Microorganisms (GCM) 10K type strain sequencing project: providing services to taxonomists for standard genome sequencing and annotation.</title>
        <authorList>
            <consortium name="The Broad Institute Genomics Platform"/>
            <consortium name="The Broad Institute Genome Sequencing Center for Infectious Disease"/>
            <person name="Wu L."/>
            <person name="Ma J."/>
        </authorList>
    </citation>
    <scope>NUCLEOTIDE SEQUENCE [LARGE SCALE GENOMIC DNA]</scope>
    <source>
        <strain evidence="2 3">JCM 9650</strain>
    </source>
</reference>
<evidence type="ECO:0000256" key="1">
    <source>
        <dbReference type="SAM" id="MobiDB-lite"/>
    </source>
</evidence>
<protein>
    <submittedName>
        <fullName evidence="2">Uncharacterized protein</fullName>
    </submittedName>
</protein>
<evidence type="ECO:0000313" key="3">
    <source>
        <dbReference type="Proteomes" id="UP001501423"/>
    </source>
</evidence>
<proteinExistence type="predicted"/>
<feature type="region of interest" description="Disordered" evidence="1">
    <location>
        <begin position="168"/>
        <end position="193"/>
    </location>
</feature>
<organism evidence="2 3">
    <name type="scientific">Streptomyces erythrogriseus</name>
    <dbReference type="NCBI Taxonomy" id="284027"/>
    <lineage>
        <taxon>Bacteria</taxon>
        <taxon>Bacillati</taxon>
        <taxon>Actinomycetota</taxon>
        <taxon>Actinomycetes</taxon>
        <taxon>Kitasatosporales</taxon>
        <taxon>Streptomycetaceae</taxon>
        <taxon>Streptomyces</taxon>
        <taxon>Streptomyces griseoincarnatus group</taxon>
    </lineage>
</organism>
<comment type="caution">
    <text evidence="2">The sequence shown here is derived from an EMBL/GenBank/DDBJ whole genome shotgun (WGS) entry which is preliminary data.</text>
</comment>
<evidence type="ECO:0000313" key="2">
    <source>
        <dbReference type="EMBL" id="GAA2915148.1"/>
    </source>
</evidence>
<gene>
    <name evidence="2" type="ORF">GCM10010478_12790</name>
</gene>
<sequence>MRSPEWRWDKLAAVTFWHTIRDDGFEVVRQLERHEPGVIRHSVWKGTADSLGRQMALTDFPETEPLADLVDNEGGIATGIEKLTAVYVPNMKPNRIWRNVPAGANLGRSDFSGIESTLDNLDEAYTDCMRDVRLGKARLLLDSTVLENLGRGQGGTLDIDQELFVPLHRQDEPGPGAGCHPGPGHHGRNGGGG</sequence>